<comment type="caution">
    <text evidence="2">The sequence shown here is derived from an EMBL/GenBank/DDBJ whole genome shotgun (WGS) entry which is preliminary data.</text>
</comment>
<dbReference type="OrthoDB" id="3687960at2"/>
<dbReference type="AlphaFoldDB" id="A0A7Z0WSQ4"/>
<organism evidence="2 3">
    <name type="scientific">Actinophytocola xinjiangensis</name>
    <dbReference type="NCBI Taxonomy" id="485602"/>
    <lineage>
        <taxon>Bacteria</taxon>
        <taxon>Bacillati</taxon>
        <taxon>Actinomycetota</taxon>
        <taxon>Actinomycetes</taxon>
        <taxon>Pseudonocardiales</taxon>
        <taxon>Pseudonocardiaceae</taxon>
    </lineage>
</organism>
<evidence type="ECO:0000313" key="3">
    <source>
        <dbReference type="Proteomes" id="UP000185696"/>
    </source>
</evidence>
<dbReference type="InterPro" id="IPR016181">
    <property type="entry name" value="Acyl_CoA_acyltransferase"/>
</dbReference>
<name>A0A7Z0WSQ4_9PSEU</name>
<dbReference type="SUPFAM" id="SSF55729">
    <property type="entry name" value="Acyl-CoA N-acyltransferases (Nat)"/>
    <property type="match status" value="1"/>
</dbReference>
<dbReference type="Gene3D" id="3.40.630.30">
    <property type="match status" value="1"/>
</dbReference>
<dbReference type="Pfam" id="PF13480">
    <property type="entry name" value="Acetyltransf_6"/>
    <property type="match status" value="1"/>
</dbReference>
<protein>
    <recommendedName>
        <fullName evidence="1">BioF2-like acetyltransferase domain-containing protein</fullName>
    </recommendedName>
</protein>
<gene>
    <name evidence="2" type="ORF">BLA60_03515</name>
</gene>
<accession>A0A7Z0WSQ4</accession>
<sequence length="346" mass="38280">MTVACEVYDPRVDPEPPGWPEFRRHLYQPWDYDLLRVDAWMARNPPLLVLAREGGAVVAAMTAMVCGLVDVRRFARAPGSRRVGGLRLAQVFQPWLGEAGFTFADGVEPGERRGLLRALERAVRRRLGVGLTAVVYRNVPLELVPLVSGRGRLVREVAVPAAVLTNTWRTDEEWLASLSRNRRKNVRRIDRLVAADDSLVVDTGPARSDVDGAELAAMLREHRAGHGRQPFDPRGPVAAAYLGALVRRPDVHTLTYRERDGELIAFCTMLDHPQVPFLQFWASRARVDGGRPHLYFDCHARAVRHVIARGLGGLAAGRGMFEQKASLGFAAQRMCVVAAPAPVVGR</sequence>
<dbReference type="InterPro" id="IPR038740">
    <property type="entry name" value="BioF2-like_GNAT_dom"/>
</dbReference>
<dbReference type="Proteomes" id="UP000185696">
    <property type="component" value="Unassembled WGS sequence"/>
</dbReference>
<evidence type="ECO:0000259" key="1">
    <source>
        <dbReference type="Pfam" id="PF13480"/>
    </source>
</evidence>
<dbReference type="EMBL" id="MSIF01000001">
    <property type="protein sequence ID" value="OLF14218.1"/>
    <property type="molecule type" value="Genomic_DNA"/>
</dbReference>
<feature type="domain" description="BioF2-like acetyltransferase" evidence="1">
    <location>
        <begin position="180"/>
        <end position="320"/>
    </location>
</feature>
<dbReference type="RefSeq" id="WP_075131164.1">
    <property type="nucleotide sequence ID" value="NZ_MSIF01000001.1"/>
</dbReference>
<evidence type="ECO:0000313" key="2">
    <source>
        <dbReference type="EMBL" id="OLF14218.1"/>
    </source>
</evidence>
<reference evidence="2 3" key="1">
    <citation type="submission" date="2016-12" db="EMBL/GenBank/DDBJ databases">
        <title>The draft genome sequence of Actinophytocola xinjiangensis.</title>
        <authorList>
            <person name="Wang W."/>
            <person name="Yuan L."/>
        </authorList>
    </citation>
    <scope>NUCLEOTIDE SEQUENCE [LARGE SCALE GENOMIC DNA]</scope>
    <source>
        <strain evidence="2 3">CGMCC 4.4663</strain>
    </source>
</reference>
<keyword evidence="3" id="KW-1185">Reference proteome</keyword>
<proteinExistence type="predicted"/>